<keyword evidence="2" id="KW-0808">Transferase</keyword>
<dbReference type="AlphaFoldDB" id="A0A4Q2T1V7"/>
<protein>
    <submittedName>
        <fullName evidence="2">GNAT family N-acetyltransferase</fullName>
    </submittedName>
</protein>
<name>A0A4Q2T1V7_9ACTN</name>
<dbReference type="InterPro" id="IPR016181">
    <property type="entry name" value="Acyl_CoA_acyltransferase"/>
</dbReference>
<organism evidence="2 3">
    <name type="scientific">Nocardioides zhouii</name>
    <dbReference type="NCBI Taxonomy" id="1168729"/>
    <lineage>
        <taxon>Bacteria</taxon>
        <taxon>Bacillati</taxon>
        <taxon>Actinomycetota</taxon>
        <taxon>Actinomycetes</taxon>
        <taxon>Propionibacteriales</taxon>
        <taxon>Nocardioidaceae</taxon>
        <taxon>Nocardioides</taxon>
    </lineage>
</organism>
<keyword evidence="3" id="KW-1185">Reference proteome</keyword>
<dbReference type="Gene3D" id="3.40.630.30">
    <property type="match status" value="1"/>
</dbReference>
<dbReference type="RefSeq" id="WP_129427077.1">
    <property type="nucleotide sequence ID" value="NZ_SDWV01000010.1"/>
</dbReference>
<dbReference type="InterPro" id="IPR000182">
    <property type="entry name" value="GNAT_dom"/>
</dbReference>
<dbReference type="OrthoDB" id="3692150at2"/>
<evidence type="ECO:0000313" key="3">
    <source>
        <dbReference type="Proteomes" id="UP000291101"/>
    </source>
</evidence>
<reference evidence="2 3" key="1">
    <citation type="submission" date="2019-01" db="EMBL/GenBank/DDBJ databases">
        <title>Novel species of Nocardioides.</title>
        <authorList>
            <person name="Liu Q."/>
            <person name="X Y.-H."/>
        </authorList>
    </citation>
    <scope>NUCLEOTIDE SEQUENCE [LARGE SCALE GENOMIC DNA]</scope>
    <source>
        <strain evidence="2 3">HLT2-9</strain>
    </source>
</reference>
<proteinExistence type="predicted"/>
<dbReference type="EMBL" id="SDWV01000010">
    <property type="protein sequence ID" value="RYC10884.1"/>
    <property type="molecule type" value="Genomic_DNA"/>
</dbReference>
<comment type="caution">
    <text evidence="2">The sequence shown here is derived from an EMBL/GenBank/DDBJ whole genome shotgun (WGS) entry which is preliminary data.</text>
</comment>
<accession>A0A4Q2T1V7</accession>
<sequence length="133" mass="14791">MADLDVHVVDEVAEAVVRDELWPLYREVFEDFNDVDSWHEQIWDRHSRRSGFRLALGRTDGRLVGLAYGYTGERGQWWTDRAATALHPDVASDWLGGHFELVSFGVEEPGRGAGIGRQLLAALTDGLPSPAGC</sequence>
<feature type="domain" description="N-acetyltransferase" evidence="1">
    <location>
        <begin position="19"/>
        <end position="125"/>
    </location>
</feature>
<dbReference type="SUPFAM" id="SSF55729">
    <property type="entry name" value="Acyl-CoA N-acyltransferases (Nat)"/>
    <property type="match status" value="1"/>
</dbReference>
<evidence type="ECO:0000259" key="1">
    <source>
        <dbReference type="Pfam" id="PF00583"/>
    </source>
</evidence>
<dbReference type="Pfam" id="PF00583">
    <property type="entry name" value="Acetyltransf_1"/>
    <property type="match status" value="1"/>
</dbReference>
<gene>
    <name evidence="2" type="ORF">EUA94_11825</name>
</gene>
<evidence type="ECO:0000313" key="2">
    <source>
        <dbReference type="EMBL" id="RYC10884.1"/>
    </source>
</evidence>
<dbReference type="GO" id="GO:0016747">
    <property type="term" value="F:acyltransferase activity, transferring groups other than amino-acyl groups"/>
    <property type="evidence" value="ECO:0007669"/>
    <property type="project" value="InterPro"/>
</dbReference>
<dbReference type="Proteomes" id="UP000291101">
    <property type="component" value="Unassembled WGS sequence"/>
</dbReference>